<evidence type="ECO:0000313" key="16">
    <source>
        <dbReference type="Proteomes" id="UP000186817"/>
    </source>
</evidence>
<evidence type="ECO:0000259" key="14">
    <source>
        <dbReference type="Pfam" id="PF13793"/>
    </source>
</evidence>
<accession>A0A1Q9D5F5</accession>
<dbReference type="NCBIfam" id="TIGR01251">
    <property type="entry name" value="ribP_PPkin"/>
    <property type="match status" value="1"/>
</dbReference>
<feature type="transmembrane region" description="Helical" evidence="13">
    <location>
        <begin position="642"/>
        <end position="661"/>
    </location>
</feature>
<dbReference type="GO" id="GO:0006015">
    <property type="term" value="P:5-phosphoribose 1-diphosphate biosynthetic process"/>
    <property type="evidence" value="ECO:0007669"/>
    <property type="project" value="TreeGrafter"/>
</dbReference>
<evidence type="ECO:0000256" key="6">
    <source>
        <dbReference type="ARBA" id="ARBA00022727"/>
    </source>
</evidence>
<feature type="compositionally biased region" description="Basic and acidic residues" evidence="12">
    <location>
        <begin position="268"/>
        <end position="278"/>
    </location>
</feature>
<sequence length="1444" mass="158613">MSGVHVPVGHPPVVFCTPGNRDLCEKTVAHLSWTIGKARFRTFANGEISVKLEQSVSNYDVFVVCARDDFECEINFMLMQLLIMLDALKSESPHRITVVLPCVEYARQDRKFEAGEAIAPKLLLHLMATAGADRFVTIDLHNQAEAGFSPAQAALDELTCEKYLGAFIREAIPSFKPEETLVCATDAGGAKRTRKMADELQVGFMMADKFRPKAGEVGQAALQEALTRVEHILRDLVARKDASQVASISTHTPRVTFSLSDNGAHLVDGGECRLEEPSNHTPSSLASNRIPSNASDSSDALPPPPSRSEGIPLPGSMPLVLGEQKQSESKLGRQTSVDSKVLSALSSSGQQLQASVDDSLASQQKKWTRQVSWMAEKSRNITQAALVLDDDDADVPKFQAHQIWQEKEDVVSFRSSRRPSICATNLSFHPVRKSSRSPLVLEGWSAVAIIMIFMEGFRIPLLAFPGNALALLDLLVLTFWLTSVLGTFLMRRGEPRSTQWLAWLSLETLFAASTAYILVASMVPFAVVLRGLPLLRILYIQTLWECLSARHLRPWIQRRSLEARFFGNLLLAVMAGALLLHMVTCTWYAVGDRPGGWVGDEGLESLPQWVQYRMAAEWALSRLPPSRMSDNMSLKTQEERGVAFLMTTLAMAFASIFTSIVTNDISDIRRAHKAHRGSHVQLSNYLATYPVPWDLEKELQAQQSLEPWCLMSRKLALWSLRELSLTNSFLDCSVGATKGQLLATLRPGWRMPAALVGPAGRADEPFSALIYAMSATAEVLFTQTFWLGDAQRHQLPLLRVLADFEKIFNTLQLPLIDALQQGRGSVRGFLGSVRRLLWSLFSGSRVCLDTRVGLTPAVPVIRGIPQGAVSSPELSKAAQDPILRLRAADGAAYRAVRCLPAVLNSLSQGSRATGVGYAWSKFSAYASDWDAAFPLLDPRLRIDGATVSSWDIWQGGVREFILPRSPEDQDKLEAARRRISSKCCSWDEARAWAKLAAASIPAAPAIAPALPAQASVAGTEGPMSGTVCNRAAMTFSELPCDVVGEERARLQLLLPAYLHRNQSLLQPPQKQEMASLLPAFLYRELCREALSPVIAKHDFFSGLQSRYASFHMDLCVECLNEWHLATEEILFSNGPRCQSMMFVASGEVAYRKLPPEYATSPVSARNELLQHVKGMSLVVPTAASATIVEEKLGFGVCGRSGIFLAGPSRHKEHRELEGVGDVGTDGVDAIHERIQIFAWMTQRATVLCLPDETLTRHAGLHKEVMAELLIYCRIFVEVLNGVADDDLTDLPISMEDVKIISDASLNPSNVIIVDDMFDTCGSLVKVVEAVRHFAPEARIYAVGTHGYFSKDASERVAKMITDLGLEWIAVTNCISQRMPLQKFQKLGIGDRLKVVDVSRLVAGAIIRIHLGASVNLPKFRQLGSSCVGRSVMLVAVCASGITAE</sequence>
<proteinExistence type="inferred from homology"/>
<dbReference type="InterPro" id="IPR018490">
    <property type="entry name" value="cNMP-bd_dom_sf"/>
</dbReference>
<dbReference type="GO" id="GO:0000287">
    <property type="term" value="F:magnesium ion binding"/>
    <property type="evidence" value="ECO:0007669"/>
    <property type="project" value="InterPro"/>
</dbReference>
<name>A0A1Q9D5F5_SYMMI</name>
<comment type="caution">
    <text evidence="15">The sequence shown here is derived from an EMBL/GenBank/DDBJ whole genome shotgun (WGS) entry which is preliminary data.</text>
</comment>
<evidence type="ECO:0000256" key="12">
    <source>
        <dbReference type="SAM" id="MobiDB-lite"/>
    </source>
</evidence>
<dbReference type="GO" id="GO:0002189">
    <property type="term" value="C:ribose phosphate diphosphokinase complex"/>
    <property type="evidence" value="ECO:0007669"/>
    <property type="project" value="TreeGrafter"/>
</dbReference>
<dbReference type="GO" id="GO:0006164">
    <property type="term" value="P:purine nucleotide biosynthetic process"/>
    <property type="evidence" value="ECO:0007669"/>
    <property type="project" value="TreeGrafter"/>
</dbReference>
<evidence type="ECO:0000256" key="9">
    <source>
        <dbReference type="ARBA" id="ARBA00022840"/>
    </source>
</evidence>
<keyword evidence="6" id="KW-0545">Nucleotide biosynthesis</keyword>
<evidence type="ECO:0000256" key="7">
    <source>
        <dbReference type="ARBA" id="ARBA00022741"/>
    </source>
</evidence>
<dbReference type="PANTHER" id="PTHR10210:SF32">
    <property type="entry name" value="RIBOSE-PHOSPHATE PYROPHOSPHOKINASE 2"/>
    <property type="match status" value="1"/>
</dbReference>
<feature type="transmembrane region" description="Helical" evidence="13">
    <location>
        <begin position="469"/>
        <end position="489"/>
    </location>
</feature>
<feature type="compositionally biased region" description="Low complexity" evidence="12">
    <location>
        <begin position="291"/>
        <end position="300"/>
    </location>
</feature>
<dbReference type="Gene3D" id="3.40.50.2020">
    <property type="match status" value="3"/>
</dbReference>
<dbReference type="CDD" id="cd06223">
    <property type="entry name" value="PRTases_typeI"/>
    <property type="match status" value="1"/>
</dbReference>
<keyword evidence="7" id="KW-0547">Nucleotide-binding</keyword>
<dbReference type="InterPro" id="IPR029099">
    <property type="entry name" value="Pribosyltran_N"/>
</dbReference>
<feature type="domain" description="Ribose-phosphate pyrophosphokinase N-terminal" evidence="14">
    <location>
        <begin position="14"/>
        <end position="131"/>
    </location>
</feature>
<evidence type="ECO:0000256" key="1">
    <source>
        <dbReference type="ARBA" id="ARBA00004996"/>
    </source>
</evidence>
<evidence type="ECO:0000256" key="4">
    <source>
        <dbReference type="ARBA" id="ARBA00022679"/>
    </source>
</evidence>
<evidence type="ECO:0000256" key="10">
    <source>
        <dbReference type="ARBA" id="ARBA00022842"/>
    </source>
</evidence>
<keyword evidence="5" id="KW-0479">Metal-binding</keyword>
<evidence type="ECO:0000256" key="11">
    <source>
        <dbReference type="ARBA" id="ARBA00049535"/>
    </source>
</evidence>
<dbReference type="InterPro" id="IPR029057">
    <property type="entry name" value="PRTase-like"/>
</dbReference>
<keyword evidence="9" id="KW-0067">ATP-binding</keyword>
<organism evidence="15 16">
    <name type="scientific">Symbiodinium microadriaticum</name>
    <name type="common">Dinoflagellate</name>
    <name type="synonym">Zooxanthella microadriatica</name>
    <dbReference type="NCBI Taxonomy" id="2951"/>
    <lineage>
        <taxon>Eukaryota</taxon>
        <taxon>Sar</taxon>
        <taxon>Alveolata</taxon>
        <taxon>Dinophyceae</taxon>
        <taxon>Suessiales</taxon>
        <taxon>Symbiodiniaceae</taxon>
        <taxon>Symbiodinium</taxon>
    </lineage>
</organism>
<keyword evidence="10" id="KW-0460">Magnesium</keyword>
<dbReference type="GO" id="GO:0005524">
    <property type="term" value="F:ATP binding"/>
    <property type="evidence" value="ECO:0007669"/>
    <property type="project" value="UniProtKB-KW"/>
</dbReference>
<dbReference type="SUPFAM" id="SSF51206">
    <property type="entry name" value="cAMP-binding domain-like"/>
    <property type="match status" value="1"/>
</dbReference>
<dbReference type="InterPro" id="IPR000836">
    <property type="entry name" value="PRTase_dom"/>
</dbReference>
<dbReference type="FunFam" id="3.40.50.2020:FF:000007">
    <property type="entry name" value="Ribose-phosphate pyrophosphokinase"/>
    <property type="match status" value="1"/>
</dbReference>
<dbReference type="Proteomes" id="UP000186817">
    <property type="component" value="Unassembled WGS sequence"/>
</dbReference>
<feature type="region of interest" description="Disordered" evidence="12">
    <location>
        <begin position="268"/>
        <end position="335"/>
    </location>
</feature>
<evidence type="ECO:0000313" key="15">
    <source>
        <dbReference type="EMBL" id="OLP90357.1"/>
    </source>
</evidence>
<evidence type="ECO:0000256" key="13">
    <source>
        <dbReference type="SAM" id="Phobius"/>
    </source>
</evidence>
<comment type="similarity">
    <text evidence="2">Belongs to the ribose-phosphate pyrophosphokinase family.</text>
</comment>
<dbReference type="EMBL" id="LSRX01000716">
    <property type="protein sequence ID" value="OLP90357.1"/>
    <property type="molecule type" value="Genomic_DNA"/>
</dbReference>
<keyword evidence="13" id="KW-0812">Transmembrane</keyword>
<keyword evidence="13" id="KW-0472">Membrane</keyword>
<evidence type="ECO:0000256" key="2">
    <source>
        <dbReference type="ARBA" id="ARBA00006478"/>
    </source>
</evidence>
<dbReference type="GO" id="GO:0016301">
    <property type="term" value="F:kinase activity"/>
    <property type="evidence" value="ECO:0007669"/>
    <property type="project" value="UniProtKB-KW"/>
</dbReference>
<dbReference type="SMART" id="SM01400">
    <property type="entry name" value="Pribosyltran_N"/>
    <property type="match status" value="1"/>
</dbReference>
<protein>
    <recommendedName>
        <fullName evidence="3">ribose-phosphate diphosphokinase</fullName>
        <ecNumber evidence="3">2.7.6.1</ecNumber>
    </recommendedName>
</protein>
<dbReference type="PANTHER" id="PTHR10210">
    <property type="entry name" value="RIBOSE-PHOSPHATE DIPHOSPHOKINASE FAMILY MEMBER"/>
    <property type="match status" value="1"/>
</dbReference>
<keyword evidence="13" id="KW-1133">Transmembrane helix</keyword>
<gene>
    <name evidence="15" type="primary">prps2</name>
    <name evidence="15" type="ORF">AK812_SmicGene28090</name>
</gene>
<evidence type="ECO:0000256" key="5">
    <source>
        <dbReference type="ARBA" id="ARBA00022723"/>
    </source>
</evidence>
<comment type="pathway">
    <text evidence="1">Metabolic intermediate biosynthesis; 5-phospho-alpha-D-ribose 1-diphosphate biosynthesis; 5-phospho-alpha-D-ribose 1-diphosphate from D-ribose 5-phosphate (route I): step 1/1.</text>
</comment>
<evidence type="ECO:0000256" key="3">
    <source>
        <dbReference type="ARBA" id="ARBA00013247"/>
    </source>
</evidence>
<dbReference type="Pfam" id="PF13793">
    <property type="entry name" value="Pribosyltran_N"/>
    <property type="match status" value="1"/>
</dbReference>
<dbReference type="GO" id="GO:0005737">
    <property type="term" value="C:cytoplasm"/>
    <property type="evidence" value="ECO:0007669"/>
    <property type="project" value="TreeGrafter"/>
</dbReference>
<dbReference type="OrthoDB" id="413572at2759"/>
<evidence type="ECO:0000256" key="8">
    <source>
        <dbReference type="ARBA" id="ARBA00022777"/>
    </source>
</evidence>
<keyword evidence="8 15" id="KW-0418">Kinase</keyword>
<feature type="compositionally biased region" description="Polar residues" evidence="12">
    <location>
        <begin position="279"/>
        <end position="290"/>
    </location>
</feature>
<dbReference type="GO" id="GO:0004749">
    <property type="term" value="F:ribose phosphate diphosphokinase activity"/>
    <property type="evidence" value="ECO:0007669"/>
    <property type="project" value="UniProtKB-EC"/>
</dbReference>
<feature type="transmembrane region" description="Helical" evidence="13">
    <location>
        <begin position="565"/>
        <end position="590"/>
    </location>
</feature>
<reference evidence="15 16" key="1">
    <citation type="submission" date="2016-02" db="EMBL/GenBank/DDBJ databases">
        <title>Genome analysis of coral dinoflagellate symbionts highlights evolutionary adaptations to a symbiotic lifestyle.</title>
        <authorList>
            <person name="Aranda M."/>
            <person name="Li Y."/>
            <person name="Liew Y.J."/>
            <person name="Baumgarten S."/>
            <person name="Simakov O."/>
            <person name="Wilson M."/>
            <person name="Piel J."/>
            <person name="Ashoor H."/>
            <person name="Bougouffa S."/>
            <person name="Bajic V.B."/>
            <person name="Ryu T."/>
            <person name="Ravasi T."/>
            <person name="Bayer T."/>
            <person name="Micklem G."/>
            <person name="Kim H."/>
            <person name="Bhak J."/>
            <person name="Lajeunesse T.C."/>
            <person name="Voolstra C.R."/>
        </authorList>
    </citation>
    <scope>NUCLEOTIDE SEQUENCE [LARGE SCALE GENOMIC DNA]</scope>
    <source>
        <strain evidence="15 16">CCMP2467</strain>
    </source>
</reference>
<dbReference type="Pfam" id="PF14572">
    <property type="entry name" value="Pribosyl_synth"/>
    <property type="match status" value="1"/>
</dbReference>
<keyword evidence="4" id="KW-0808">Transferase</keyword>
<dbReference type="SUPFAM" id="SSF53271">
    <property type="entry name" value="PRTase-like"/>
    <property type="match status" value="2"/>
</dbReference>
<dbReference type="InterPro" id="IPR005946">
    <property type="entry name" value="Rib-P_diPkinase"/>
</dbReference>
<keyword evidence="16" id="KW-1185">Reference proteome</keyword>
<dbReference type="EC" id="2.7.6.1" evidence="3"/>
<feature type="transmembrane region" description="Helical" evidence="13">
    <location>
        <begin position="439"/>
        <end position="457"/>
    </location>
</feature>
<comment type="catalytic activity">
    <reaction evidence="11">
        <text>D-ribose 5-phosphate + ATP = 5-phospho-alpha-D-ribose 1-diphosphate + AMP + H(+)</text>
        <dbReference type="Rhea" id="RHEA:15609"/>
        <dbReference type="ChEBI" id="CHEBI:15378"/>
        <dbReference type="ChEBI" id="CHEBI:30616"/>
        <dbReference type="ChEBI" id="CHEBI:58017"/>
        <dbReference type="ChEBI" id="CHEBI:78346"/>
        <dbReference type="ChEBI" id="CHEBI:456215"/>
        <dbReference type="EC" id="2.7.6.1"/>
    </reaction>
</comment>